<feature type="region of interest" description="Disordered" evidence="1">
    <location>
        <begin position="155"/>
        <end position="199"/>
    </location>
</feature>
<evidence type="ECO:0000313" key="2">
    <source>
        <dbReference type="EMBL" id="AWH92281.1"/>
    </source>
</evidence>
<gene>
    <name evidence="2" type="ORF">A6035_08995</name>
</gene>
<accession>A0A2S1R7T0</accession>
<evidence type="ECO:0000313" key="3">
    <source>
        <dbReference type="Proteomes" id="UP000244928"/>
    </source>
</evidence>
<proteinExistence type="predicted"/>
<dbReference type="EMBL" id="CP015449">
    <property type="protein sequence ID" value="AWH92281.1"/>
    <property type="molecule type" value="Genomic_DNA"/>
</dbReference>
<organism evidence="2 3">
    <name type="scientific">Dietzia lutea</name>
    <dbReference type="NCBI Taxonomy" id="546160"/>
    <lineage>
        <taxon>Bacteria</taxon>
        <taxon>Bacillati</taxon>
        <taxon>Actinomycetota</taxon>
        <taxon>Actinomycetes</taxon>
        <taxon>Mycobacteriales</taxon>
        <taxon>Dietziaceae</taxon>
        <taxon>Dietzia</taxon>
    </lineage>
</organism>
<evidence type="ECO:0000256" key="1">
    <source>
        <dbReference type="SAM" id="MobiDB-lite"/>
    </source>
</evidence>
<name>A0A2S1R7T0_9ACTN</name>
<sequence length="199" mass="21055">MSTTSRTPRHGRPAADSLVLDTRVLSRTPGAMEPVQRAAVLPSDIGVELIRIPSGSQVELDLMMTFVDEGVLVTGSVSGRADVECARCLGEFTTDVAVELTEMYATPGTAAADGAEEDEVRLLDGELIDLEPALVDAFGLEFPMSPTCTDYGHDKCVNPETPAPDGVSGEETGRIDPRWAGLAEKFGMTDPADSDGDRA</sequence>
<dbReference type="RefSeq" id="WP_108847526.1">
    <property type="nucleotide sequence ID" value="NZ_CP015449.1"/>
</dbReference>
<dbReference type="Pfam" id="PF02620">
    <property type="entry name" value="YceD"/>
    <property type="match status" value="1"/>
</dbReference>
<protein>
    <recommendedName>
        <fullName evidence="4">Metal-binding protein</fullName>
    </recommendedName>
</protein>
<reference evidence="2 3" key="1">
    <citation type="submission" date="2016-04" db="EMBL/GenBank/DDBJ databases">
        <title>Complete genome sequence of Dietzia lutea YIM 80766T, a strain isolated from desert soil in Egypt.</title>
        <authorList>
            <person name="Zhao J."/>
            <person name="Hu B."/>
            <person name="Geng S."/>
            <person name="Nie Y."/>
            <person name="Tang Y."/>
        </authorList>
    </citation>
    <scope>NUCLEOTIDE SEQUENCE [LARGE SCALE GENOMIC DNA]</scope>
    <source>
        <strain evidence="2 3">YIM 80766</strain>
    </source>
</reference>
<dbReference type="AlphaFoldDB" id="A0A2S1R7T0"/>
<dbReference type="Proteomes" id="UP000244928">
    <property type="component" value="Chromosome"/>
</dbReference>
<dbReference type="InterPro" id="IPR003772">
    <property type="entry name" value="YceD"/>
</dbReference>
<keyword evidence="3" id="KW-1185">Reference proteome</keyword>
<dbReference type="KEGG" id="dlu:A6035_08995"/>
<dbReference type="OrthoDB" id="9790372at2"/>
<evidence type="ECO:0008006" key="4">
    <source>
        <dbReference type="Google" id="ProtNLM"/>
    </source>
</evidence>